<feature type="transmembrane region" description="Helical" evidence="1">
    <location>
        <begin position="12"/>
        <end position="29"/>
    </location>
</feature>
<dbReference type="AlphaFoldDB" id="A0A9N9RKM1"/>
<organism evidence="2 3">
    <name type="scientific">Chironomus riparius</name>
    <dbReference type="NCBI Taxonomy" id="315576"/>
    <lineage>
        <taxon>Eukaryota</taxon>
        <taxon>Metazoa</taxon>
        <taxon>Ecdysozoa</taxon>
        <taxon>Arthropoda</taxon>
        <taxon>Hexapoda</taxon>
        <taxon>Insecta</taxon>
        <taxon>Pterygota</taxon>
        <taxon>Neoptera</taxon>
        <taxon>Endopterygota</taxon>
        <taxon>Diptera</taxon>
        <taxon>Nematocera</taxon>
        <taxon>Chironomoidea</taxon>
        <taxon>Chironomidae</taxon>
        <taxon>Chironominae</taxon>
        <taxon>Chironomus</taxon>
    </lineage>
</organism>
<protein>
    <recommendedName>
        <fullName evidence="4">Serine palmitoyltransferase small subunit a</fullName>
    </recommendedName>
</protein>
<keyword evidence="1" id="KW-0472">Membrane</keyword>
<evidence type="ECO:0000313" key="3">
    <source>
        <dbReference type="Proteomes" id="UP001153620"/>
    </source>
</evidence>
<reference evidence="2" key="2">
    <citation type="submission" date="2022-10" db="EMBL/GenBank/DDBJ databases">
        <authorList>
            <consortium name="ENA_rothamsted_submissions"/>
            <consortium name="culmorum"/>
            <person name="King R."/>
        </authorList>
    </citation>
    <scope>NUCLEOTIDE SEQUENCE</scope>
</reference>
<evidence type="ECO:0000256" key="1">
    <source>
        <dbReference type="SAM" id="Phobius"/>
    </source>
</evidence>
<proteinExistence type="predicted"/>
<feature type="transmembrane region" description="Helical" evidence="1">
    <location>
        <begin position="35"/>
        <end position="56"/>
    </location>
</feature>
<accession>A0A9N9RKM1</accession>
<dbReference type="OrthoDB" id="202672at2759"/>
<name>A0A9N9RKM1_9DIPT</name>
<dbReference type="Proteomes" id="UP001153620">
    <property type="component" value="Chromosome 1"/>
</dbReference>
<dbReference type="EMBL" id="OU895877">
    <property type="protein sequence ID" value="CAG9799955.1"/>
    <property type="molecule type" value="Genomic_DNA"/>
</dbReference>
<keyword evidence="1" id="KW-0812">Transmembrane</keyword>
<gene>
    <name evidence="2" type="ORF">CHIRRI_LOCUS2914</name>
</gene>
<reference evidence="2" key="1">
    <citation type="submission" date="2022-01" db="EMBL/GenBank/DDBJ databases">
        <authorList>
            <person name="King R."/>
        </authorList>
    </citation>
    <scope>NUCLEOTIDE SEQUENCE</scope>
</reference>
<evidence type="ECO:0008006" key="4">
    <source>
        <dbReference type="Google" id="ProtNLM"/>
    </source>
</evidence>
<evidence type="ECO:0000313" key="2">
    <source>
        <dbReference type="EMBL" id="CAG9799955.1"/>
    </source>
</evidence>
<sequence>MIKSRLNSVLKFINYWFFRYLMVTELYMTEPWERVAIHVFLFLIFLAQFAFNYSVLLPFTAKLFNITIVK</sequence>
<keyword evidence="3" id="KW-1185">Reference proteome</keyword>
<keyword evidence="1" id="KW-1133">Transmembrane helix</keyword>